<keyword evidence="7" id="KW-0229">DNA integration</keyword>
<comment type="similarity">
    <text evidence="1">Belongs to the 'phage' integrase family.</text>
</comment>
<keyword evidence="3" id="KW-0808">Transferase</keyword>
<evidence type="ECO:0000256" key="1">
    <source>
        <dbReference type="ARBA" id="ARBA00008857"/>
    </source>
</evidence>
<evidence type="ECO:0000313" key="9">
    <source>
        <dbReference type="EMBL" id="CAB4220280.1"/>
    </source>
</evidence>
<dbReference type="GO" id="GO:0044826">
    <property type="term" value="P:viral genome integration into host DNA"/>
    <property type="evidence" value="ECO:0007669"/>
    <property type="project" value="UniProtKB-KW"/>
</dbReference>
<keyword evidence="7" id="KW-1179">Viral genome integration</keyword>
<dbReference type="CDD" id="cd00397">
    <property type="entry name" value="DNA_BRE_C"/>
    <property type="match status" value="1"/>
</dbReference>
<dbReference type="Pfam" id="PF00589">
    <property type="entry name" value="Phage_integrase"/>
    <property type="match status" value="1"/>
</dbReference>
<protein>
    <recommendedName>
        <fullName evidence="2">Integrase</fullName>
    </recommendedName>
</protein>
<keyword evidence="6" id="KW-0233">DNA recombination</keyword>
<dbReference type="GO" id="GO:0003677">
    <property type="term" value="F:DNA binding"/>
    <property type="evidence" value="ECO:0007669"/>
    <property type="project" value="UniProtKB-KW"/>
</dbReference>
<organism evidence="9">
    <name type="scientific">uncultured Caudovirales phage</name>
    <dbReference type="NCBI Taxonomy" id="2100421"/>
    <lineage>
        <taxon>Viruses</taxon>
        <taxon>Duplodnaviria</taxon>
        <taxon>Heunggongvirae</taxon>
        <taxon>Uroviricota</taxon>
        <taxon>Caudoviricetes</taxon>
        <taxon>Peduoviridae</taxon>
        <taxon>Maltschvirus</taxon>
        <taxon>Maltschvirus maltsch</taxon>
    </lineage>
</organism>
<dbReference type="InterPro" id="IPR011010">
    <property type="entry name" value="DNA_brk_join_enz"/>
</dbReference>
<dbReference type="GO" id="GO:0006310">
    <property type="term" value="P:DNA recombination"/>
    <property type="evidence" value="ECO:0007669"/>
    <property type="project" value="UniProtKB-KW"/>
</dbReference>
<accession>A0A6J5SYB5</accession>
<dbReference type="Gene3D" id="1.10.150.130">
    <property type="match status" value="1"/>
</dbReference>
<reference evidence="9" key="1">
    <citation type="submission" date="2020-05" db="EMBL/GenBank/DDBJ databases">
        <authorList>
            <person name="Chiriac C."/>
            <person name="Salcher M."/>
            <person name="Ghai R."/>
            <person name="Kavagutti S V."/>
        </authorList>
    </citation>
    <scope>NUCLEOTIDE SEQUENCE</scope>
</reference>
<proteinExistence type="inferred from homology"/>
<feature type="domain" description="Tyr recombinase" evidence="8">
    <location>
        <begin position="116"/>
        <end position="307"/>
    </location>
</feature>
<dbReference type="EMBL" id="LR797490">
    <property type="protein sequence ID" value="CAB4220280.1"/>
    <property type="molecule type" value="Genomic_DNA"/>
</dbReference>
<dbReference type="SUPFAM" id="SSF56349">
    <property type="entry name" value="DNA breaking-rejoining enzymes"/>
    <property type="match status" value="1"/>
</dbReference>
<keyword evidence="7" id="KW-1160">Virus entry into host cell</keyword>
<evidence type="ECO:0000256" key="2">
    <source>
        <dbReference type="ARBA" id="ARBA00016082"/>
    </source>
</evidence>
<name>A0A6J5SYB5_9CAUD</name>
<dbReference type="GO" id="GO:0015074">
    <property type="term" value="P:DNA integration"/>
    <property type="evidence" value="ECO:0007669"/>
    <property type="project" value="InterPro"/>
</dbReference>
<keyword evidence="4" id="KW-0378">Hydrolase</keyword>
<dbReference type="InterPro" id="IPR010998">
    <property type="entry name" value="Integrase_recombinase_N"/>
</dbReference>
<dbReference type="PROSITE" id="PS51898">
    <property type="entry name" value="TYR_RECOMBINASE"/>
    <property type="match status" value="1"/>
</dbReference>
<dbReference type="GO" id="GO:0016740">
    <property type="term" value="F:transferase activity"/>
    <property type="evidence" value="ECO:0007669"/>
    <property type="project" value="UniProtKB-KW"/>
</dbReference>
<dbReference type="InterPro" id="IPR013762">
    <property type="entry name" value="Integrase-like_cat_sf"/>
</dbReference>
<evidence type="ECO:0000256" key="3">
    <source>
        <dbReference type="ARBA" id="ARBA00022679"/>
    </source>
</evidence>
<dbReference type="InterPro" id="IPR002104">
    <property type="entry name" value="Integrase_catalytic"/>
</dbReference>
<evidence type="ECO:0000259" key="8">
    <source>
        <dbReference type="PROSITE" id="PS51898"/>
    </source>
</evidence>
<evidence type="ECO:0000256" key="7">
    <source>
        <dbReference type="ARBA" id="ARBA00023195"/>
    </source>
</evidence>
<evidence type="ECO:0000256" key="5">
    <source>
        <dbReference type="ARBA" id="ARBA00023125"/>
    </source>
</evidence>
<dbReference type="InterPro" id="IPR050090">
    <property type="entry name" value="Tyrosine_recombinase_XerCD"/>
</dbReference>
<dbReference type="GO" id="GO:0016787">
    <property type="term" value="F:hydrolase activity"/>
    <property type="evidence" value="ECO:0007669"/>
    <property type="project" value="UniProtKB-KW"/>
</dbReference>
<keyword evidence="5" id="KW-0238">DNA-binding</keyword>
<dbReference type="GO" id="GO:0075713">
    <property type="term" value="P:establishment of integrated proviral latency"/>
    <property type="evidence" value="ECO:0007669"/>
    <property type="project" value="UniProtKB-KW"/>
</dbReference>
<dbReference type="PANTHER" id="PTHR30349">
    <property type="entry name" value="PHAGE INTEGRASE-RELATED"/>
    <property type="match status" value="1"/>
</dbReference>
<gene>
    <name evidence="9" type="ORF">UFOVP1625_5</name>
</gene>
<evidence type="ECO:0000256" key="4">
    <source>
        <dbReference type="ARBA" id="ARBA00022801"/>
    </source>
</evidence>
<evidence type="ECO:0000256" key="6">
    <source>
        <dbReference type="ARBA" id="ARBA00023172"/>
    </source>
</evidence>
<dbReference type="Gene3D" id="1.10.443.10">
    <property type="entry name" value="Intergrase catalytic core"/>
    <property type="match status" value="1"/>
</dbReference>
<sequence>MEYIVKALISLKTSATQKAYIAALSRLAQYFNCGNFSPELFEKMREMEASTACLFYTWLRSQPAPDGGKLSDATVSQRFHILRRIFRYLVAMGCLKINVFDAVHDELPKRQRKQKRPTKLIPFEAIERILDIPDRRSKIGKRDYCLLCLLFGGGLRRSEAQSLNVGDVAVTPNGTLYLILQHTKNGAVQNQSLPSWAAEAFTDLVSQRVGEGAQSNDALLPFYSQNGIHRGRLSTESIRRIYQKYTEQVGLGKVSPHSARATAATYLKSQGIQDRDVAAFLRHTTTAMVEVYDKRVMTPETNPGVGIVYSTKKIRSSS</sequence>